<reference evidence="3" key="1">
    <citation type="submission" date="2022-07" db="EMBL/GenBank/DDBJ databases">
        <title>Phylogenomic reconstructions and comparative analyses of Kickxellomycotina fungi.</title>
        <authorList>
            <person name="Reynolds N.K."/>
            <person name="Stajich J.E."/>
            <person name="Barry K."/>
            <person name="Grigoriev I.V."/>
            <person name="Crous P."/>
            <person name="Smith M.E."/>
        </authorList>
    </citation>
    <scope>NUCLEOTIDE SEQUENCE</scope>
    <source>
        <strain evidence="3">RSA 1196</strain>
    </source>
</reference>
<feature type="region of interest" description="Disordered" evidence="1">
    <location>
        <begin position="251"/>
        <end position="277"/>
    </location>
</feature>
<evidence type="ECO:0000313" key="3">
    <source>
        <dbReference type="EMBL" id="KAJ1960961.1"/>
    </source>
</evidence>
<evidence type="ECO:0000256" key="1">
    <source>
        <dbReference type="SAM" id="MobiDB-lite"/>
    </source>
</evidence>
<comment type="caution">
    <text evidence="3">The sequence shown here is derived from an EMBL/GenBank/DDBJ whole genome shotgun (WGS) entry which is preliminary data.</text>
</comment>
<feature type="compositionally biased region" description="Polar residues" evidence="1">
    <location>
        <begin position="1064"/>
        <end position="1077"/>
    </location>
</feature>
<feature type="domain" description="Trafficking protein particle complex subunit 11" evidence="2">
    <location>
        <begin position="59"/>
        <end position="221"/>
    </location>
</feature>
<protein>
    <recommendedName>
        <fullName evidence="2">Trafficking protein particle complex subunit 11 domain-containing protein</fullName>
    </recommendedName>
</protein>
<keyword evidence="4" id="KW-1185">Reference proteome</keyword>
<feature type="region of interest" description="Disordered" evidence="1">
    <location>
        <begin position="959"/>
        <end position="1117"/>
    </location>
</feature>
<dbReference type="OrthoDB" id="6278596at2759"/>
<dbReference type="AlphaFoldDB" id="A0A9W8E126"/>
<dbReference type="PANTHER" id="PTHR14374">
    <property type="entry name" value="FOIE GRAS"/>
    <property type="match status" value="1"/>
</dbReference>
<sequence>HQTFASLLELGIKHRLQLPLSTLPNARLSGAGRDTAPGQDGGLVIDRSVIASYTVPDIGTNPATLVQHPGHYYHAAALCNAQFRNTLSKELASGETTTKVEGSTEEDPVRQNYEQYYLAPLRNQPVDQPYQSSINLLTHAYELFRQYRNVRYTLYMASEIAETYFEWGKYDTAAKFFERIAKTYRREQWATILSSTLRWSLHCAVETDAWASVAKLLVELLAPNLSVTVQERDEYLTKLLRILDTKETSAADGTLTETSDDPTRSSGGQTTETGDGFPVTLDMTTVHPCITCHVQFASVVTHHTLNPRPVKYQIALIVPPGVLSVPLVPVAIRVEFNDARYNYTISHKAMSDESEQTPNQGTLQIAQQSFEQHPLVASNSHALGQNTSSDHSWRVEWQNCDSTHAEENNHTYADLLLTGGSCKVLQCSLWPQSPATIAVTRVSVDIGATSRRLTLLFPFEDTSTSATYFVPGETLYSHKAAWWPVVANHPFGFARFDRPKWLACSPLLSSEGEKSSRLCWRALPYTGFTHRLMIQPALSRLVAECNLDHQPVYVDECFPVVITLTNQETCPVRARLSVELDDSQGQLSQTMWATQSPPTTPPCRRLAVVEIAYGEPIPAGGTRTVIFYMGGFQTAGVTQVKCHFQYQPTLSSGASQDDGNPEESTWSDLSQTVTNVVVYEFPVLQPFLAVYRCSPLSMSSVKVSADLPTATPGDSDDTQHDPLTATTGDGNLKSVSSALSAYWVIGQLRNIAHQDVNINDWQLVPVATDSATTSVPWSSYQSPSDASPESNTTLASRQYWTHAFQLVTTLPLGNVTSADNQGPVAYTRVVWRRSLSPSFQTATNNSEGGWNTTLIPVYPQDLRSHTIVILTDCAPVTSYGTSFDVTFYATNTGSTSEDVDVSIQESENGAHVVANQLTPRRLVLSAGETWQWTVSCTTPRCGLLSLPVLVVHPARKGSFTSRSSMPVSGGLRAPSGSFTKVTSPTSASFHPLSPELPQRRSVGTHHPSTGSSPGLGLLNTRKVSGEGPLDRSGGTLAMHPSRSEIRRPSVSSVVSQHSRRRDSTGSVQSPLSPTLPTHQRPPAVHGQVHPPVSPSPLSGLARVNRQGRNTVYVRTKP</sequence>
<proteinExistence type="predicted"/>
<dbReference type="InterPro" id="IPR011990">
    <property type="entry name" value="TPR-like_helical_dom_sf"/>
</dbReference>
<dbReference type="Proteomes" id="UP001150925">
    <property type="component" value="Unassembled WGS sequence"/>
</dbReference>
<dbReference type="PANTHER" id="PTHR14374:SF0">
    <property type="entry name" value="TRAFFICKING PROTEIN PARTICLE COMPLEX SUBUNIT 11"/>
    <property type="match status" value="1"/>
</dbReference>
<dbReference type="SUPFAM" id="SSF48452">
    <property type="entry name" value="TPR-like"/>
    <property type="match status" value="1"/>
</dbReference>
<name>A0A9W8E126_9FUNG</name>
<dbReference type="Pfam" id="PF11817">
    <property type="entry name" value="Foie-gras_1"/>
    <property type="match status" value="1"/>
</dbReference>
<dbReference type="InterPro" id="IPR021773">
    <property type="entry name" value="TPC11"/>
</dbReference>
<organism evidence="3 4">
    <name type="scientific">Dispira parvispora</name>
    <dbReference type="NCBI Taxonomy" id="1520584"/>
    <lineage>
        <taxon>Eukaryota</taxon>
        <taxon>Fungi</taxon>
        <taxon>Fungi incertae sedis</taxon>
        <taxon>Zoopagomycota</taxon>
        <taxon>Kickxellomycotina</taxon>
        <taxon>Dimargaritomycetes</taxon>
        <taxon>Dimargaritales</taxon>
        <taxon>Dimargaritaceae</taxon>
        <taxon>Dispira</taxon>
    </lineage>
</organism>
<feature type="non-terminal residue" evidence="3">
    <location>
        <position position="1"/>
    </location>
</feature>
<feature type="region of interest" description="Disordered" evidence="1">
    <location>
        <begin position="708"/>
        <end position="729"/>
    </location>
</feature>
<evidence type="ECO:0000259" key="2">
    <source>
        <dbReference type="Pfam" id="PF11817"/>
    </source>
</evidence>
<feature type="compositionally biased region" description="Polar residues" evidence="1">
    <location>
        <begin position="976"/>
        <end position="988"/>
    </location>
</feature>
<feature type="compositionally biased region" description="Polar residues" evidence="1">
    <location>
        <begin position="264"/>
        <end position="273"/>
    </location>
</feature>
<gene>
    <name evidence="3" type="ORF">IWQ62_004032</name>
</gene>
<accession>A0A9W8E126</accession>
<dbReference type="EMBL" id="JANBPY010001232">
    <property type="protein sequence ID" value="KAJ1960961.1"/>
    <property type="molecule type" value="Genomic_DNA"/>
</dbReference>
<evidence type="ECO:0000313" key="4">
    <source>
        <dbReference type="Proteomes" id="UP001150925"/>
    </source>
</evidence>